<gene>
    <name evidence="3" type="ORF">BRAFLDRAFT_86853</name>
</gene>
<feature type="repeat" description="NHL" evidence="2">
    <location>
        <begin position="222"/>
        <end position="264"/>
    </location>
</feature>
<dbReference type="InterPro" id="IPR011042">
    <property type="entry name" value="6-blade_b-propeller_TolB-like"/>
</dbReference>
<feature type="repeat" description="NHL" evidence="2">
    <location>
        <begin position="317"/>
        <end position="344"/>
    </location>
</feature>
<dbReference type="AlphaFoldDB" id="C3YMI5"/>
<dbReference type="InterPro" id="IPR050952">
    <property type="entry name" value="TRIM-NHL_E3_ligases"/>
</dbReference>
<evidence type="ECO:0000256" key="1">
    <source>
        <dbReference type="ARBA" id="ARBA00022737"/>
    </source>
</evidence>
<protein>
    <recommendedName>
        <fullName evidence="4">B-box C-terminal domain-containing protein</fullName>
    </recommendedName>
</protein>
<dbReference type="EMBL" id="GG666530">
    <property type="protein sequence ID" value="EEN58481.1"/>
    <property type="molecule type" value="Genomic_DNA"/>
</dbReference>
<evidence type="ECO:0008006" key="4">
    <source>
        <dbReference type="Google" id="ProtNLM"/>
    </source>
</evidence>
<keyword evidence="1" id="KW-0677">Repeat</keyword>
<name>C3YMI5_BRAFL</name>
<dbReference type="FunFam" id="2.120.10.30:FF:000095">
    <property type="entry name" value="Uncharacterized protein"/>
    <property type="match status" value="1"/>
</dbReference>
<dbReference type="Gene3D" id="2.120.10.30">
    <property type="entry name" value="TolB, C-terminal domain"/>
    <property type="match status" value="2"/>
</dbReference>
<dbReference type="PANTHER" id="PTHR24104:SF57">
    <property type="entry name" value="BEE-MILK PROTEIN"/>
    <property type="match status" value="1"/>
</dbReference>
<dbReference type="SUPFAM" id="SSF101898">
    <property type="entry name" value="NHL repeat"/>
    <property type="match status" value="1"/>
</dbReference>
<sequence>MRSQLNLEEQEMINKVQMVNRDRGGELTHERKKLQMELGKTKEKIAFSQKILDCKDDKEFIILRQQMEEKFQKLSLQKTHIDKSFVGHTKVTFQPCSLSQVSGGSLSVNVFAGFGIDVEEPAVESLPCSVTVTADNTADLTGGDVTPQIEVTSPQGKTTLIQTTAHSSPPLAAGKGQTSRVRRVLGGVWRPQESGKHTLGVCMGGKKDLGSLTVNVVSNNPVLRFGQKGSQQGQFDWPEDVAVRGDRLYVADYSNHRVQVFDLSGNFCHSFPSSNPLSVAVQTDGTILVNSGKEVKKFSPSGELVNRFPLGEYCAEPYGLAVQRDGRVVVADHDKHRIFLFEADGTLVKQVGEWGQGEGQFSWPCFVCVDKEGNIIVADTNNHRVQVFDKDLNIKHKFGQEGRQPQGMWWPMGVSADSRGNIVLANGGYNTCQVFRPDGIWVSTISTDGDKLNSSHGVAVTEDGHVFVADTGDHCVRKYRYM</sequence>
<dbReference type="CDD" id="cd05819">
    <property type="entry name" value="NHL"/>
    <property type="match status" value="1"/>
</dbReference>
<proteinExistence type="predicted"/>
<dbReference type="InParanoid" id="C3YMI5"/>
<accession>C3YMI5</accession>
<reference evidence="3" key="1">
    <citation type="journal article" date="2008" name="Nature">
        <title>The amphioxus genome and the evolution of the chordate karyotype.</title>
        <authorList>
            <consortium name="US DOE Joint Genome Institute (JGI-PGF)"/>
            <person name="Putnam N.H."/>
            <person name="Butts T."/>
            <person name="Ferrier D.E.K."/>
            <person name="Furlong R.F."/>
            <person name="Hellsten U."/>
            <person name="Kawashima T."/>
            <person name="Robinson-Rechavi M."/>
            <person name="Shoguchi E."/>
            <person name="Terry A."/>
            <person name="Yu J.-K."/>
            <person name="Benito-Gutierrez E.L."/>
            <person name="Dubchak I."/>
            <person name="Garcia-Fernandez J."/>
            <person name="Gibson-Brown J.J."/>
            <person name="Grigoriev I.V."/>
            <person name="Horton A.C."/>
            <person name="de Jong P.J."/>
            <person name="Jurka J."/>
            <person name="Kapitonov V.V."/>
            <person name="Kohara Y."/>
            <person name="Kuroki Y."/>
            <person name="Lindquist E."/>
            <person name="Lucas S."/>
            <person name="Osoegawa K."/>
            <person name="Pennacchio L.A."/>
            <person name="Salamov A.A."/>
            <person name="Satou Y."/>
            <person name="Sauka-Spengler T."/>
            <person name="Schmutz J."/>
            <person name="Shin-I T."/>
            <person name="Toyoda A."/>
            <person name="Bronner-Fraser M."/>
            <person name="Fujiyama A."/>
            <person name="Holland L.Z."/>
            <person name="Holland P.W.H."/>
            <person name="Satoh N."/>
            <person name="Rokhsar D.S."/>
        </authorList>
    </citation>
    <scope>NUCLEOTIDE SEQUENCE [LARGE SCALE GENOMIC DNA]</scope>
    <source>
        <strain evidence="3">S238N-H82</strain>
        <tissue evidence="3">Testes</tissue>
    </source>
</reference>
<feature type="repeat" description="NHL" evidence="2">
    <location>
        <begin position="348"/>
        <end position="391"/>
    </location>
</feature>
<dbReference type="InterPro" id="IPR001258">
    <property type="entry name" value="NHL_repeat"/>
</dbReference>
<dbReference type="PANTHER" id="PTHR24104">
    <property type="entry name" value="E3 UBIQUITIN-PROTEIN LIGASE NHLRC1-RELATED"/>
    <property type="match status" value="1"/>
</dbReference>
<dbReference type="PROSITE" id="PS51125">
    <property type="entry name" value="NHL"/>
    <property type="match status" value="4"/>
</dbReference>
<dbReference type="Pfam" id="PF01436">
    <property type="entry name" value="NHL"/>
    <property type="match status" value="3"/>
</dbReference>
<evidence type="ECO:0000313" key="3">
    <source>
        <dbReference type="EMBL" id="EEN58481.1"/>
    </source>
</evidence>
<evidence type="ECO:0000256" key="2">
    <source>
        <dbReference type="PROSITE-ProRule" id="PRU00504"/>
    </source>
</evidence>
<dbReference type="eggNOG" id="KOG2177">
    <property type="taxonomic scope" value="Eukaryota"/>
</dbReference>
<organism>
    <name type="scientific">Branchiostoma floridae</name>
    <name type="common">Florida lancelet</name>
    <name type="synonym">Amphioxus</name>
    <dbReference type="NCBI Taxonomy" id="7739"/>
    <lineage>
        <taxon>Eukaryota</taxon>
        <taxon>Metazoa</taxon>
        <taxon>Chordata</taxon>
        <taxon>Cephalochordata</taxon>
        <taxon>Leptocardii</taxon>
        <taxon>Amphioxiformes</taxon>
        <taxon>Branchiostomatidae</taxon>
        <taxon>Branchiostoma</taxon>
    </lineage>
</organism>
<feature type="repeat" description="NHL" evidence="2">
    <location>
        <begin position="456"/>
        <end position="482"/>
    </location>
</feature>
<dbReference type="FunFam" id="2.120.10.30:FF:000328">
    <property type="entry name" value="Uncharacterized protein"/>
    <property type="match status" value="1"/>
</dbReference>